<reference evidence="5 6" key="1">
    <citation type="submission" date="2019-07" db="EMBL/GenBank/DDBJ databases">
        <title>Draft genome assembly of a fouling barnacle, Amphibalanus amphitrite (Darwin, 1854): The first reference genome for Thecostraca.</title>
        <authorList>
            <person name="Kim W."/>
        </authorList>
    </citation>
    <scope>NUCLEOTIDE SEQUENCE [LARGE SCALE GENOMIC DNA]</scope>
    <source>
        <strain evidence="5">SNU_AA5</strain>
        <tissue evidence="5">Soma without cirri and trophi</tissue>
    </source>
</reference>
<feature type="repeat" description="WD" evidence="4">
    <location>
        <begin position="13"/>
        <end position="54"/>
    </location>
</feature>
<gene>
    <name evidence="5" type="primary">THOC3</name>
    <name evidence="5" type="ORF">FJT64_013597</name>
</gene>
<dbReference type="Gene3D" id="2.130.10.10">
    <property type="entry name" value="YVTN repeat-like/Quinoprotein amine dehydrogenase"/>
    <property type="match status" value="1"/>
</dbReference>
<evidence type="ECO:0000256" key="3">
    <source>
        <dbReference type="ARBA" id="ARBA00046343"/>
    </source>
</evidence>
<evidence type="ECO:0000256" key="4">
    <source>
        <dbReference type="PROSITE-ProRule" id="PRU00221"/>
    </source>
</evidence>
<dbReference type="InterPro" id="IPR001680">
    <property type="entry name" value="WD40_rpt"/>
</dbReference>
<accession>A0A6A4UZS7</accession>
<dbReference type="GO" id="GO:0006406">
    <property type="term" value="P:mRNA export from nucleus"/>
    <property type="evidence" value="ECO:0007669"/>
    <property type="project" value="InterPro"/>
</dbReference>
<evidence type="ECO:0000313" key="6">
    <source>
        <dbReference type="Proteomes" id="UP000440578"/>
    </source>
</evidence>
<name>A0A6A4UZS7_AMPAM</name>
<organism evidence="5 6">
    <name type="scientific">Amphibalanus amphitrite</name>
    <name type="common">Striped barnacle</name>
    <name type="synonym">Balanus amphitrite</name>
    <dbReference type="NCBI Taxonomy" id="1232801"/>
    <lineage>
        <taxon>Eukaryota</taxon>
        <taxon>Metazoa</taxon>
        <taxon>Ecdysozoa</taxon>
        <taxon>Arthropoda</taxon>
        <taxon>Crustacea</taxon>
        <taxon>Multicrustacea</taxon>
        <taxon>Cirripedia</taxon>
        <taxon>Thoracica</taxon>
        <taxon>Thoracicalcarea</taxon>
        <taxon>Balanomorpha</taxon>
        <taxon>Balanoidea</taxon>
        <taxon>Balanidae</taxon>
        <taxon>Amphibalaninae</taxon>
        <taxon>Amphibalanus</taxon>
    </lineage>
</organism>
<dbReference type="Proteomes" id="UP000440578">
    <property type="component" value="Unassembled WGS sequence"/>
</dbReference>
<comment type="similarity">
    <text evidence="3">Belongs to the THOC3 family.</text>
</comment>
<dbReference type="SUPFAM" id="SSF50978">
    <property type="entry name" value="WD40 repeat-like"/>
    <property type="match status" value="1"/>
</dbReference>
<dbReference type="OrthoDB" id="340259at2759"/>
<keyword evidence="1 4" id="KW-0853">WD repeat</keyword>
<keyword evidence="2" id="KW-0677">Repeat</keyword>
<evidence type="ECO:0000256" key="2">
    <source>
        <dbReference type="ARBA" id="ARBA00022737"/>
    </source>
</evidence>
<dbReference type="PANTHER" id="PTHR22839:SF0">
    <property type="entry name" value="THO COMPLEX SUBUNIT 3"/>
    <property type="match status" value="1"/>
</dbReference>
<dbReference type="InterPro" id="IPR036322">
    <property type="entry name" value="WD40_repeat_dom_sf"/>
</dbReference>
<dbReference type="PANTHER" id="PTHR22839">
    <property type="entry name" value="THO COMPLEX SUBUNIT 3 THO3"/>
    <property type="match status" value="1"/>
</dbReference>
<comment type="caution">
    <text evidence="5">The sequence shown here is derived from an EMBL/GenBank/DDBJ whole genome shotgun (WGS) entry which is preliminary data.</text>
</comment>
<dbReference type="GO" id="GO:0000445">
    <property type="term" value="C:THO complex part of transcription export complex"/>
    <property type="evidence" value="ECO:0007669"/>
    <property type="project" value="TreeGrafter"/>
</dbReference>
<dbReference type="EMBL" id="VIIS01002149">
    <property type="protein sequence ID" value="KAF0288006.1"/>
    <property type="molecule type" value="Genomic_DNA"/>
</dbReference>
<keyword evidence="6" id="KW-1185">Reference proteome</keyword>
<protein>
    <submittedName>
        <fullName evidence="5">THO complex subunit 3</fullName>
    </submittedName>
</protein>
<sequence>MLSYPSLEVQHDIVAHPANCICIEFDPTGRHFAVGSADALLSVWDAQQLMCRHTVSSYEYVNVCHRVHCWCAPLTCCSVAAAGSTGQCGRSASATTARLLAAASEDLLIDISAVSSGERVTTVPVQAATYTVAWHPQPLRAGLRLRR</sequence>
<dbReference type="SMART" id="SM00320">
    <property type="entry name" value="WD40"/>
    <property type="match status" value="1"/>
</dbReference>
<dbReference type="AlphaFoldDB" id="A0A6A4UZS7"/>
<proteinExistence type="inferred from homology"/>
<dbReference type="InterPro" id="IPR015943">
    <property type="entry name" value="WD40/YVTN_repeat-like_dom_sf"/>
</dbReference>
<evidence type="ECO:0000313" key="5">
    <source>
        <dbReference type="EMBL" id="KAF0288006.1"/>
    </source>
</evidence>
<dbReference type="PROSITE" id="PS50294">
    <property type="entry name" value="WD_REPEATS_REGION"/>
    <property type="match status" value="1"/>
</dbReference>
<evidence type="ECO:0000256" key="1">
    <source>
        <dbReference type="ARBA" id="ARBA00022574"/>
    </source>
</evidence>
<dbReference type="InterPro" id="IPR040132">
    <property type="entry name" value="Tex1/THOC3"/>
</dbReference>
<dbReference type="PROSITE" id="PS50082">
    <property type="entry name" value="WD_REPEATS_2"/>
    <property type="match status" value="1"/>
</dbReference>